<dbReference type="AlphaFoldDB" id="A0A7J6D4F5"/>
<dbReference type="EMBL" id="JAAMOB010000004">
    <property type="protein sequence ID" value="KAF4114108.1"/>
    <property type="molecule type" value="Genomic_DNA"/>
</dbReference>
<accession>A0A7J6D4F5</accession>
<name>A0A7J6D4F5_9TELE</name>
<comment type="caution">
    <text evidence="3">The sequence shown here is derived from an EMBL/GenBank/DDBJ whole genome shotgun (WGS) entry which is preliminary data.</text>
</comment>
<sequence>MKSKRQESQHKFTHKTTLLLLDLTGRYLHMCHRNKMAFYKKLEQAFKERGYKFSNDKLRKKFGNMLTTYKRAKDRCRATGEQMEDLFGKSELGLHHQAQYVQLHKPQLDRPRAPRNRLSLKSNLVPPLLSPLQNHKERDNQDQRSVTFLKSIQRGEPLLWSH</sequence>
<evidence type="ECO:0000259" key="2">
    <source>
        <dbReference type="Pfam" id="PF13837"/>
    </source>
</evidence>
<dbReference type="Pfam" id="PF13837">
    <property type="entry name" value="Myb_DNA-bind_4"/>
    <property type="match status" value="1"/>
</dbReference>
<gene>
    <name evidence="3" type="ORF">G5714_004331</name>
</gene>
<dbReference type="InterPro" id="IPR044822">
    <property type="entry name" value="Myb_DNA-bind_4"/>
</dbReference>
<reference evidence="3 4" key="1">
    <citation type="submission" date="2020-04" db="EMBL/GenBank/DDBJ databases">
        <title>Chromosome-level genome assembly of a cyprinid fish Onychostoma macrolepis by integration of Nanopore Sequencing, Bionano and Hi-C technology.</title>
        <authorList>
            <person name="Wang D."/>
        </authorList>
    </citation>
    <scope>NUCLEOTIDE SEQUENCE [LARGE SCALE GENOMIC DNA]</scope>
    <source>
        <strain evidence="3">SWU-2019</strain>
        <tissue evidence="3">Muscle</tissue>
    </source>
</reference>
<evidence type="ECO:0000313" key="4">
    <source>
        <dbReference type="Proteomes" id="UP000579812"/>
    </source>
</evidence>
<evidence type="ECO:0000256" key="1">
    <source>
        <dbReference type="SAM" id="MobiDB-lite"/>
    </source>
</evidence>
<keyword evidence="4" id="KW-1185">Reference proteome</keyword>
<dbReference type="Gene3D" id="1.10.10.60">
    <property type="entry name" value="Homeodomain-like"/>
    <property type="match status" value="1"/>
</dbReference>
<evidence type="ECO:0000313" key="3">
    <source>
        <dbReference type="EMBL" id="KAF4114108.1"/>
    </source>
</evidence>
<organism evidence="3 4">
    <name type="scientific">Onychostoma macrolepis</name>
    <dbReference type="NCBI Taxonomy" id="369639"/>
    <lineage>
        <taxon>Eukaryota</taxon>
        <taxon>Metazoa</taxon>
        <taxon>Chordata</taxon>
        <taxon>Craniata</taxon>
        <taxon>Vertebrata</taxon>
        <taxon>Euteleostomi</taxon>
        <taxon>Actinopterygii</taxon>
        <taxon>Neopterygii</taxon>
        <taxon>Teleostei</taxon>
        <taxon>Ostariophysi</taxon>
        <taxon>Cypriniformes</taxon>
        <taxon>Cyprinidae</taxon>
        <taxon>Acrossocheilinae</taxon>
        <taxon>Onychostoma</taxon>
    </lineage>
</organism>
<protein>
    <recommendedName>
        <fullName evidence="2">Myb/SANT-like DNA-binding domain-containing protein</fullName>
    </recommendedName>
</protein>
<dbReference type="Proteomes" id="UP000579812">
    <property type="component" value="Unassembled WGS sequence"/>
</dbReference>
<feature type="region of interest" description="Disordered" evidence="1">
    <location>
        <begin position="118"/>
        <end position="143"/>
    </location>
</feature>
<proteinExistence type="predicted"/>
<feature type="domain" description="Myb/SANT-like DNA-binding" evidence="2">
    <location>
        <begin position="10"/>
        <end position="83"/>
    </location>
</feature>